<proteinExistence type="predicted"/>
<gene>
    <name evidence="2" type="ORF">MKW94_011773</name>
</gene>
<reference evidence="2" key="1">
    <citation type="submission" date="2022-03" db="EMBL/GenBank/DDBJ databases">
        <title>A functionally conserved STORR gene fusion in Papaver species that diverged 16.8 million years ago.</title>
        <authorList>
            <person name="Catania T."/>
        </authorList>
    </citation>
    <scope>NUCLEOTIDE SEQUENCE</scope>
    <source>
        <strain evidence="2">S-191538</strain>
    </source>
</reference>
<feature type="compositionally biased region" description="Low complexity" evidence="1">
    <location>
        <begin position="1"/>
        <end position="17"/>
    </location>
</feature>
<evidence type="ECO:0000313" key="3">
    <source>
        <dbReference type="Proteomes" id="UP001177140"/>
    </source>
</evidence>
<comment type="caution">
    <text evidence="2">The sequence shown here is derived from an EMBL/GenBank/DDBJ whole genome shotgun (WGS) entry which is preliminary data.</text>
</comment>
<organism evidence="2 3">
    <name type="scientific">Papaver nudicaule</name>
    <name type="common">Iceland poppy</name>
    <dbReference type="NCBI Taxonomy" id="74823"/>
    <lineage>
        <taxon>Eukaryota</taxon>
        <taxon>Viridiplantae</taxon>
        <taxon>Streptophyta</taxon>
        <taxon>Embryophyta</taxon>
        <taxon>Tracheophyta</taxon>
        <taxon>Spermatophyta</taxon>
        <taxon>Magnoliopsida</taxon>
        <taxon>Ranunculales</taxon>
        <taxon>Papaveraceae</taxon>
        <taxon>Papaveroideae</taxon>
        <taxon>Papaver</taxon>
    </lineage>
</organism>
<accession>A0AA41V1H7</accession>
<evidence type="ECO:0000313" key="2">
    <source>
        <dbReference type="EMBL" id="MCL7030875.1"/>
    </source>
</evidence>
<evidence type="ECO:0000256" key="1">
    <source>
        <dbReference type="SAM" id="MobiDB-lite"/>
    </source>
</evidence>
<dbReference type="AlphaFoldDB" id="A0AA41V1H7"/>
<name>A0AA41V1H7_PAPNU</name>
<dbReference type="EMBL" id="JAJJMA010106289">
    <property type="protein sequence ID" value="MCL7030875.1"/>
    <property type="molecule type" value="Genomic_DNA"/>
</dbReference>
<feature type="region of interest" description="Disordered" evidence="1">
    <location>
        <begin position="1"/>
        <end position="36"/>
    </location>
</feature>
<dbReference type="Proteomes" id="UP001177140">
    <property type="component" value="Unassembled WGS sequence"/>
</dbReference>
<protein>
    <submittedName>
        <fullName evidence="2">Uncharacterized protein</fullName>
    </submittedName>
</protein>
<keyword evidence="3" id="KW-1185">Reference proteome</keyword>
<sequence length="118" mass="13216">MALISISPSPSTNISTPKRPYPQISEDTEMQFNSSPPRKVIKEDCQGIIETSTHYLRCSKVLYRIKSVEESLFRITDVTGGETTIDVPYNKNHVHFDCPCGFGIDKGSKSTLDYLSNL</sequence>